<feature type="signal peptide" evidence="1">
    <location>
        <begin position="1"/>
        <end position="18"/>
    </location>
</feature>
<evidence type="ECO:0000256" key="1">
    <source>
        <dbReference type="SAM" id="SignalP"/>
    </source>
</evidence>
<name>A0AA35TDB1_GEOBA</name>
<gene>
    <name evidence="2" type="ORF">GBAR_LOCUS25165</name>
</gene>
<sequence length="244" mass="27377">MLERRGSLVLAVICACTACPPLRQPPDSLLAAFTLNHTVPLEFYYVDDSNKGKGTHYKYSQSDINQLIREAERFIQQALSVLFGSTHPWYECLLLALGASHVTTVEYNKLTYSHPLITTTTPSLLETTSLFHTALSISSFDHDGLGRYGDPINPDGDLVAMDTVRNVLEENGLFFLTVPIGPDVLVWNLHRRYGYQRLPLLLCGWEEVESVGWEEELLTSPAPFTIQYEPVLILRHLAGCPFLP</sequence>
<evidence type="ECO:0000313" key="2">
    <source>
        <dbReference type="EMBL" id="CAI8045483.1"/>
    </source>
</evidence>
<organism evidence="2 3">
    <name type="scientific">Geodia barretti</name>
    <name type="common">Barrett's horny sponge</name>
    <dbReference type="NCBI Taxonomy" id="519541"/>
    <lineage>
        <taxon>Eukaryota</taxon>
        <taxon>Metazoa</taxon>
        <taxon>Porifera</taxon>
        <taxon>Demospongiae</taxon>
        <taxon>Heteroscleromorpha</taxon>
        <taxon>Tetractinellida</taxon>
        <taxon>Astrophorina</taxon>
        <taxon>Geodiidae</taxon>
        <taxon>Geodia</taxon>
    </lineage>
</organism>
<proteinExistence type="predicted"/>
<dbReference type="Pfam" id="PF03269">
    <property type="entry name" value="DUF268"/>
    <property type="match status" value="1"/>
</dbReference>
<dbReference type="EMBL" id="CASHTH010003476">
    <property type="protein sequence ID" value="CAI8045483.1"/>
    <property type="molecule type" value="Genomic_DNA"/>
</dbReference>
<dbReference type="Proteomes" id="UP001174909">
    <property type="component" value="Unassembled WGS sequence"/>
</dbReference>
<dbReference type="PROSITE" id="PS51257">
    <property type="entry name" value="PROKAR_LIPOPROTEIN"/>
    <property type="match status" value="1"/>
</dbReference>
<protein>
    <submittedName>
        <fullName evidence="2">Uncharacterized protein</fullName>
    </submittedName>
</protein>
<keyword evidence="3" id="KW-1185">Reference proteome</keyword>
<reference evidence="2" key="1">
    <citation type="submission" date="2023-03" db="EMBL/GenBank/DDBJ databases">
        <authorList>
            <person name="Steffen K."/>
            <person name="Cardenas P."/>
        </authorList>
    </citation>
    <scope>NUCLEOTIDE SEQUENCE</scope>
</reference>
<evidence type="ECO:0000313" key="3">
    <source>
        <dbReference type="Proteomes" id="UP001174909"/>
    </source>
</evidence>
<keyword evidence="1" id="KW-0732">Signal</keyword>
<accession>A0AA35TDB1</accession>
<feature type="chain" id="PRO_5041393666" evidence="1">
    <location>
        <begin position="19"/>
        <end position="244"/>
    </location>
</feature>
<comment type="caution">
    <text evidence="2">The sequence shown here is derived from an EMBL/GenBank/DDBJ whole genome shotgun (WGS) entry which is preliminary data.</text>
</comment>
<dbReference type="InterPro" id="IPR004951">
    <property type="entry name" value="DUF268_CAE_spp"/>
</dbReference>
<dbReference type="AlphaFoldDB" id="A0AA35TDB1"/>